<comment type="caution">
    <text evidence="6">The sequence shown here is derived from an EMBL/GenBank/DDBJ whole genome shotgun (WGS) entry which is preliminary data.</text>
</comment>
<evidence type="ECO:0000256" key="2">
    <source>
        <dbReference type="ARBA" id="ARBA00023015"/>
    </source>
</evidence>
<dbReference type="InterPro" id="IPR036388">
    <property type="entry name" value="WH-like_DNA-bd_sf"/>
</dbReference>
<keyword evidence="2" id="KW-0805">Transcription regulation</keyword>
<name>A0ABP1WCX9_9ENTR</name>
<accession>A0ABP1WCX9</accession>
<protein>
    <submittedName>
        <fullName evidence="6">Possible LysR-family transcriptional regulator</fullName>
    </submittedName>
</protein>
<keyword evidence="3" id="KW-0238">DNA-binding</keyword>
<gene>
    <name evidence="6" type="ORF">BN134_3749</name>
</gene>
<organism evidence="6 7">
    <name type="scientific">Cronobacter dublinensis 1210</name>
    <dbReference type="NCBI Taxonomy" id="1208656"/>
    <lineage>
        <taxon>Bacteria</taxon>
        <taxon>Pseudomonadati</taxon>
        <taxon>Pseudomonadota</taxon>
        <taxon>Gammaproteobacteria</taxon>
        <taxon>Enterobacterales</taxon>
        <taxon>Enterobacteriaceae</taxon>
        <taxon>Cronobacter</taxon>
    </lineage>
</organism>
<dbReference type="PROSITE" id="PS50931">
    <property type="entry name" value="HTH_LYSR"/>
    <property type="match status" value="1"/>
</dbReference>
<dbReference type="PANTHER" id="PTHR30537:SF66">
    <property type="entry name" value="IRON-REGULATED VIRULENCE REGULATORY PROTEIN IRGB"/>
    <property type="match status" value="1"/>
</dbReference>
<dbReference type="PANTHER" id="PTHR30537">
    <property type="entry name" value="HTH-TYPE TRANSCRIPTIONAL REGULATOR"/>
    <property type="match status" value="1"/>
</dbReference>
<dbReference type="CDD" id="cd08422">
    <property type="entry name" value="PBP2_CrgA_like"/>
    <property type="match status" value="1"/>
</dbReference>
<dbReference type="InterPro" id="IPR036390">
    <property type="entry name" value="WH_DNA-bd_sf"/>
</dbReference>
<proteinExistence type="inferred from homology"/>
<evidence type="ECO:0000259" key="5">
    <source>
        <dbReference type="PROSITE" id="PS50931"/>
    </source>
</evidence>
<evidence type="ECO:0000256" key="4">
    <source>
        <dbReference type="ARBA" id="ARBA00023163"/>
    </source>
</evidence>
<reference evidence="7" key="1">
    <citation type="journal article" date="2012" name="PLoS ONE">
        <title>Comparative analysis of genome sequences covering the seven cronobacter species.</title>
        <authorList>
            <person name="Joseph S."/>
            <person name="Desai P."/>
            <person name="Ji Y."/>
            <person name="Cummings C.A."/>
            <person name="Shih R."/>
            <person name="Degoricija L."/>
            <person name="Rico A."/>
            <person name="Brzoska P."/>
            <person name="Hamby S.E."/>
            <person name="Masood N."/>
            <person name="Hariri S."/>
            <person name="Sonbol H."/>
            <person name="Chuzhanova N."/>
            <person name="McClelland M."/>
            <person name="Furtado M.R."/>
            <person name="Forsythe S.J."/>
        </authorList>
    </citation>
    <scope>NUCLEOTIDE SEQUENCE [LARGE SCALE GENOMIC DNA]</scope>
    <source>
        <strain evidence="7">1210</strain>
    </source>
</reference>
<evidence type="ECO:0000256" key="3">
    <source>
        <dbReference type="ARBA" id="ARBA00023125"/>
    </source>
</evidence>
<keyword evidence="4" id="KW-0804">Transcription</keyword>
<comment type="similarity">
    <text evidence="1">Belongs to the LysR transcriptional regulatory family.</text>
</comment>
<dbReference type="Proteomes" id="UP000009342">
    <property type="component" value="Unassembled WGS sequence"/>
</dbReference>
<dbReference type="InterPro" id="IPR000847">
    <property type="entry name" value="LysR_HTH_N"/>
</dbReference>
<dbReference type="EMBL" id="CAKZ01000174">
    <property type="protein sequence ID" value="CCJ82981.1"/>
    <property type="molecule type" value="Genomic_DNA"/>
</dbReference>
<dbReference type="InterPro" id="IPR058163">
    <property type="entry name" value="LysR-type_TF_proteobact-type"/>
</dbReference>
<feature type="domain" description="HTH lysR-type" evidence="5">
    <location>
        <begin position="4"/>
        <end position="61"/>
    </location>
</feature>
<dbReference type="InterPro" id="IPR005119">
    <property type="entry name" value="LysR_subst-bd"/>
</dbReference>
<sequence>MKMLNLSRLATFVAVVDAGSFTAAAVALGQTKAVVSFNLRQLEAELGVTLLLRSTRRLTLTDAGERLYQRSLTLLKDADALREEVQASHQGFSGELRVTTTPEYANHVVGPALAAFSRAHPALRIRHFSSSQPADLISQRVDVAIRLGTLQDSAYRAALISRFAIFPVASPQWLERHPVSSLEALSKADWLVHTRLSSPLRWALTGPDNAPAEFDITRPPAIAADSAGALMTFALEGCGVALLPEWLVADALARGTLVRLLPAYRFPAQGVYAVYPDARHVSGKVRGFIDFLRARAAGEP</sequence>
<dbReference type="Gene3D" id="1.10.10.10">
    <property type="entry name" value="Winged helix-like DNA-binding domain superfamily/Winged helix DNA-binding domain"/>
    <property type="match status" value="1"/>
</dbReference>
<dbReference type="SUPFAM" id="SSF46785">
    <property type="entry name" value="Winged helix' DNA-binding domain"/>
    <property type="match status" value="1"/>
</dbReference>
<evidence type="ECO:0000313" key="6">
    <source>
        <dbReference type="EMBL" id="CCJ82981.1"/>
    </source>
</evidence>
<dbReference type="SUPFAM" id="SSF53850">
    <property type="entry name" value="Periplasmic binding protein-like II"/>
    <property type="match status" value="1"/>
</dbReference>
<dbReference type="Pfam" id="PF03466">
    <property type="entry name" value="LysR_substrate"/>
    <property type="match status" value="1"/>
</dbReference>
<evidence type="ECO:0000313" key="7">
    <source>
        <dbReference type="Proteomes" id="UP000009342"/>
    </source>
</evidence>
<dbReference type="Gene3D" id="3.40.190.290">
    <property type="match status" value="1"/>
</dbReference>
<evidence type="ECO:0000256" key="1">
    <source>
        <dbReference type="ARBA" id="ARBA00009437"/>
    </source>
</evidence>
<dbReference type="Pfam" id="PF00126">
    <property type="entry name" value="HTH_1"/>
    <property type="match status" value="1"/>
</dbReference>
<keyword evidence="7" id="KW-1185">Reference proteome</keyword>